<feature type="domain" description="HTH gntR-type" evidence="4">
    <location>
        <begin position="11"/>
        <end position="79"/>
    </location>
</feature>
<dbReference type="Gene3D" id="1.10.10.10">
    <property type="entry name" value="Winged helix-like DNA-binding domain superfamily/Winged helix DNA-binding domain"/>
    <property type="match status" value="1"/>
</dbReference>
<name>A0A645GAV2_9ZZZZ</name>
<keyword evidence="2" id="KW-0238">DNA-binding</keyword>
<dbReference type="PANTHER" id="PTHR38445">
    <property type="entry name" value="HTH-TYPE TRANSCRIPTIONAL REPRESSOR YTRA"/>
    <property type="match status" value="1"/>
</dbReference>
<dbReference type="CDD" id="cd07377">
    <property type="entry name" value="WHTH_GntR"/>
    <property type="match status" value="1"/>
</dbReference>
<dbReference type="GO" id="GO:0003700">
    <property type="term" value="F:DNA-binding transcription factor activity"/>
    <property type="evidence" value="ECO:0007669"/>
    <property type="project" value="InterPro"/>
</dbReference>
<dbReference type="GO" id="GO:0003677">
    <property type="term" value="F:DNA binding"/>
    <property type="evidence" value="ECO:0007669"/>
    <property type="project" value="UniProtKB-KW"/>
</dbReference>
<protein>
    <submittedName>
        <fullName evidence="5">HTH-type transcriptional repressor YtrA</fullName>
    </submittedName>
</protein>
<gene>
    <name evidence="5" type="primary">ytrA_42</name>
    <name evidence="5" type="ORF">SDC9_170644</name>
</gene>
<sequence>MNIIISNASDDPIYQQIYDQICAQIIKGELTADTVLPPIRTVARELRISVITVKRAWEELERAGFIYTMAGKGCFVASLQQNQLADKQMSLAREKMAKDVAYYRSLGLTETEIIQLVKQAYKQSDE</sequence>
<dbReference type="EMBL" id="VSSQ01071710">
    <property type="protein sequence ID" value="MPN23256.1"/>
    <property type="molecule type" value="Genomic_DNA"/>
</dbReference>
<dbReference type="AlphaFoldDB" id="A0A645GAV2"/>
<evidence type="ECO:0000259" key="4">
    <source>
        <dbReference type="PROSITE" id="PS50949"/>
    </source>
</evidence>
<keyword evidence="3" id="KW-0804">Transcription</keyword>
<evidence type="ECO:0000256" key="2">
    <source>
        <dbReference type="ARBA" id="ARBA00023125"/>
    </source>
</evidence>
<comment type="caution">
    <text evidence="5">The sequence shown here is derived from an EMBL/GenBank/DDBJ whole genome shotgun (WGS) entry which is preliminary data.</text>
</comment>
<dbReference type="InterPro" id="IPR036388">
    <property type="entry name" value="WH-like_DNA-bd_sf"/>
</dbReference>
<dbReference type="SMART" id="SM00345">
    <property type="entry name" value="HTH_GNTR"/>
    <property type="match status" value="1"/>
</dbReference>
<evidence type="ECO:0000256" key="1">
    <source>
        <dbReference type="ARBA" id="ARBA00023015"/>
    </source>
</evidence>
<keyword evidence="1" id="KW-0805">Transcription regulation</keyword>
<proteinExistence type="predicted"/>
<evidence type="ECO:0000313" key="5">
    <source>
        <dbReference type="EMBL" id="MPN23256.1"/>
    </source>
</evidence>
<reference evidence="5" key="1">
    <citation type="submission" date="2019-08" db="EMBL/GenBank/DDBJ databases">
        <authorList>
            <person name="Kucharzyk K."/>
            <person name="Murdoch R.W."/>
            <person name="Higgins S."/>
            <person name="Loffler F."/>
        </authorList>
    </citation>
    <scope>NUCLEOTIDE SEQUENCE</scope>
</reference>
<dbReference type="SUPFAM" id="SSF46785">
    <property type="entry name" value="Winged helix' DNA-binding domain"/>
    <property type="match status" value="1"/>
</dbReference>
<accession>A0A645GAV2</accession>
<evidence type="ECO:0000256" key="3">
    <source>
        <dbReference type="ARBA" id="ARBA00023163"/>
    </source>
</evidence>
<dbReference type="InterPro" id="IPR036390">
    <property type="entry name" value="WH_DNA-bd_sf"/>
</dbReference>
<dbReference type="PANTHER" id="PTHR38445:SF7">
    <property type="entry name" value="GNTR-FAMILY TRANSCRIPTIONAL REGULATOR"/>
    <property type="match status" value="1"/>
</dbReference>
<dbReference type="PROSITE" id="PS50949">
    <property type="entry name" value="HTH_GNTR"/>
    <property type="match status" value="1"/>
</dbReference>
<dbReference type="Pfam" id="PF00392">
    <property type="entry name" value="GntR"/>
    <property type="match status" value="1"/>
</dbReference>
<organism evidence="5">
    <name type="scientific">bioreactor metagenome</name>
    <dbReference type="NCBI Taxonomy" id="1076179"/>
    <lineage>
        <taxon>unclassified sequences</taxon>
        <taxon>metagenomes</taxon>
        <taxon>ecological metagenomes</taxon>
    </lineage>
</organism>
<dbReference type="InterPro" id="IPR000524">
    <property type="entry name" value="Tscrpt_reg_HTH_GntR"/>
</dbReference>